<dbReference type="PANTHER" id="PTHR23090:SF9">
    <property type="entry name" value="GLUTAMINE-DEPENDENT NAD(+) SYNTHETASE"/>
    <property type="match status" value="1"/>
</dbReference>
<evidence type="ECO:0000256" key="3">
    <source>
        <dbReference type="ARBA" id="ARBA00022598"/>
    </source>
</evidence>
<evidence type="ECO:0000256" key="9">
    <source>
        <dbReference type="RuleBase" id="RU003811"/>
    </source>
</evidence>
<comment type="pathway">
    <text evidence="1 7 8">Cofactor biosynthesis; NAD(+) biosynthesis; NAD(+) from deamido-NAD(+) (L-Gln route): step 1/1.</text>
</comment>
<dbReference type="GO" id="GO:0009435">
    <property type="term" value="P:NAD+ biosynthetic process"/>
    <property type="evidence" value="ECO:0007669"/>
    <property type="project" value="UniProtKB-UniRule"/>
</dbReference>
<feature type="active site" description="For glutaminase activity" evidence="7">
    <location>
        <position position="112"/>
    </location>
</feature>
<dbReference type="InterPro" id="IPR003694">
    <property type="entry name" value="NAD_synthase"/>
</dbReference>
<dbReference type="InterPro" id="IPR022310">
    <property type="entry name" value="NAD/GMP_synthase"/>
</dbReference>
<dbReference type="InterPro" id="IPR014445">
    <property type="entry name" value="Gln-dep_NAD_synthase"/>
</dbReference>
<dbReference type="SUPFAM" id="SSF52402">
    <property type="entry name" value="Adenine nucleotide alpha hydrolases-like"/>
    <property type="match status" value="1"/>
</dbReference>
<keyword evidence="6 7" id="KW-0520">NAD</keyword>
<keyword evidence="4 7" id="KW-0547">Nucleotide-binding</keyword>
<dbReference type="CDD" id="cd00553">
    <property type="entry name" value="NAD_synthase"/>
    <property type="match status" value="1"/>
</dbReference>
<dbReference type="Gene3D" id="3.60.110.10">
    <property type="entry name" value="Carbon-nitrogen hydrolase"/>
    <property type="match status" value="1"/>
</dbReference>
<keyword evidence="3 7" id="KW-0436">Ligase</keyword>
<protein>
    <recommendedName>
        <fullName evidence="7 8">Glutamine-dependent NAD(+) synthetase</fullName>
        <ecNumber evidence="7 8">6.3.5.1</ecNumber>
    </recommendedName>
    <alternativeName>
        <fullName evidence="7 8">NAD(+) synthase [glutamine-hydrolyzing]</fullName>
    </alternativeName>
</protein>
<evidence type="ECO:0000256" key="5">
    <source>
        <dbReference type="ARBA" id="ARBA00022840"/>
    </source>
</evidence>
<reference evidence="11 12" key="1">
    <citation type="submission" date="2019-02" db="EMBL/GenBank/DDBJ databases">
        <title>Deep-cultivation of Planctomycetes and their phenomic and genomic characterization uncovers novel biology.</title>
        <authorList>
            <person name="Wiegand S."/>
            <person name="Jogler M."/>
            <person name="Boedeker C."/>
            <person name="Pinto D."/>
            <person name="Vollmers J."/>
            <person name="Rivas-Marin E."/>
            <person name="Kohn T."/>
            <person name="Peeters S.H."/>
            <person name="Heuer A."/>
            <person name="Rast P."/>
            <person name="Oberbeckmann S."/>
            <person name="Bunk B."/>
            <person name="Jeske O."/>
            <person name="Meyerdierks A."/>
            <person name="Storesund J.E."/>
            <person name="Kallscheuer N."/>
            <person name="Luecker S."/>
            <person name="Lage O.M."/>
            <person name="Pohl T."/>
            <person name="Merkel B.J."/>
            <person name="Hornburger P."/>
            <person name="Mueller R.-W."/>
            <person name="Bruemmer F."/>
            <person name="Labrenz M."/>
            <person name="Spormann A.M."/>
            <person name="Op den Camp H."/>
            <person name="Overmann J."/>
            <person name="Amann R."/>
            <person name="Jetten M.S.M."/>
            <person name="Mascher T."/>
            <person name="Medema M.H."/>
            <person name="Devos D.P."/>
            <person name="Kaster A.-K."/>
            <person name="Ovreas L."/>
            <person name="Rohde M."/>
            <person name="Galperin M.Y."/>
            <person name="Jogler C."/>
        </authorList>
    </citation>
    <scope>NUCLEOTIDE SEQUENCE [LARGE SCALE GENOMIC DNA]</scope>
    <source>
        <strain evidence="11 12">KS4</strain>
    </source>
</reference>
<dbReference type="KEGG" id="pcor:KS4_26690"/>
<dbReference type="FunFam" id="3.40.50.620:FF:000106">
    <property type="entry name" value="Glutamine-dependent NAD(+) synthetase"/>
    <property type="match status" value="1"/>
</dbReference>
<dbReference type="HAMAP" id="MF_02090">
    <property type="entry name" value="NadE_glutamine_dep"/>
    <property type="match status" value="1"/>
</dbReference>
<evidence type="ECO:0000256" key="2">
    <source>
        <dbReference type="ARBA" id="ARBA00007145"/>
    </source>
</evidence>
<comment type="similarity">
    <text evidence="9">Belongs to the NAD synthetase family.</text>
</comment>
<dbReference type="NCBIfam" id="NF010588">
    <property type="entry name" value="PRK13981.1"/>
    <property type="match status" value="1"/>
</dbReference>
<feature type="binding site" evidence="7">
    <location>
        <position position="533"/>
    </location>
    <ligand>
        <name>deamido-NAD(+)</name>
        <dbReference type="ChEBI" id="CHEBI:58437"/>
        <note>ligand shared between two neighboring subunits</note>
    </ligand>
</feature>
<dbReference type="EC" id="6.3.5.1" evidence="7 8"/>
<dbReference type="EMBL" id="CP036425">
    <property type="protein sequence ID" value="QDU34598.1"/>
    <property type="molecule type" value="Genomic_DNA"/>
</dbReference>
<proteinExistence type="inferred from homology"/>
<dbReference type="Gene3D" id="3.40.50.620">
    <property type="entry name" value="HUPs"/>
    <property type="match status" value="1"/>
</dbReference>
<dbReference type="NCBIfam" id="TIGR00552">
    <property type="entry name" value="nadE"/>
    <property type="match status" value="1"/>
</dbReference>
<dbReference type="SUPFAM" id="SSF56317">
    <property type="entry name" value="Carbon-nitrogen hydrolase"/>
    <property type="match status" value="1"/>
</dbReference>
<evidence type="ECO:0000313" key="11">
    <source>
        <dbReference type="EMBL" id="QDU34598.1"/>
    </source>
</evidence>
<dbReference type="Pfam" id="PF02540">
    <property type="entry name" value="NAD_synthase"/>
    <property type="match status" value="1"/>
</dbReference>
<accession>A0A517YWJ2</accession>
<dbReference type="Proteomes" id="UP000317369">
    <property type="component" value="Chromosome"/>
</dbReference>
<dbReference type="InterPro" id="IPR003010">
    <property type="entry name" value="C-N_Hydrolase"/>
</dbReference>
<comment type="function">
    <text evidence="7">Catalyzes the ATP-dependent amidation of deamido-NAD to form NAD. Uses L-glutamine as a nitrogen source.</text>
</comment>
<feature type="binding site" evidence="7">
    <location>
        <position position="185"/>
    </location>
    <ligand>
        <name>L-glutamine</name>
        <dbReference type="ChEBI" id="CHEBI:58359"/>
    </ligand>
</feature>
<feature type="domain" description="CN hydrolase" evidence="10">
    <location>
        <begin position="1"/>
        <end position="255"/>
    </location>
</feature>
<comment type="similarity">
    <text evidence="2 7 8">In the C-terminal section; belongs to the NAD synthetase family.</text>
</comment>
<dbReference type="OrthoDB" id="9803818at2"/>
<organism evidence="11 12">
    <name type="scientific">Poriferisphaera corsica</name>
    <dbReference type="NCBI Taxonomy" id="2528020"/>
    <lineage>
        <taxon>Bacteria</taxon>
        <taxon>Pseudomonadati</taxon>
        <taxon>Planctomycetota</taxon>
        <taxon>Phycisphaerae</taxon>
        <taxon>Phycisphaerales</taxon>
        <taxon>Phycisphaeraceae</taxon>
        <taxon>Poriferisphaera</taxon>
    </lineage>
</organism>
<feature type="binding site" evidence="7">
    <location>
        <position position="118"/>
    </location>
    <ligand>
        <name>L-glutamine</name>
        <dbReference type="ChEBI" id="CHEBI:58359"/>
    </ligand>
</feature>
<gene>
    <name evidence="7 11" type="primary">nadE</name>
    <name evidence="11" type="ORF">KS4_26690</name>
</gene>
<feature type="binding site" evidence="7">
    <location>
        <position position="407"/>
    </location>
    <ligand>
        <name>ATP</name>
        <dbReference type="ChEBI" id="CHEBI:30616"/>
    </ligand>
</feature>
<evidence type="ECO:0000259" key="10">
    <source>
        <dbReference type="PROSITE" id="PS50263"/>
    </source>
</evidence>
<dbReference type="PROSITE" id="PS50263">
    <property type="entry name" value="CN_HYDROLASE"/>
    <property type="match status" value="1"/>
</dbReference>
<feature type="active site" description="Proton acceptor; for glutaminase activity" evidence="7">
    <location>
        <position position="41"/>
    </location>
</feature>
<feature type="binding site" evidence="7">
    <location>
        <position position="191"/>
    </location>
    <ligand>
        <name>L-glutamine</name>
        <dbReference type="ChEBI" id="CHEBI:58359"/>
    </ligand>
</feature>
<dbReference type="GO" id="GO:0005524">
    <property type="term" value="F:ATP binding"/>
    <property type="evidence" value="ECO:0007669"/>
    <property type="project" value="UniProtKB-UniRule"/>
</dbReference>
<dbReference type="InterPro" id="IPR036526">
    <property type="entry name" value="C-N_Hydrolase_sf"/>
</dbReference>
<dbReference type="AlphaFoldDB" id="A0A517YWJ2"/>
<name>A0A517YWJ2_9BACT</name>
<dbReference type="PANTHER" id="PTHR23090">
    <property type="entry name" value="NH 3 /GLUTAMINE-DEPENDENT NAD + SYNTHETASE"/>
    <property type="match status" value="1"/>
</dbReference>
<feature type="binding site" evidence="7">
    <location>
        <position position="383"/>
    </location>
    <ligand>
        <name>deamido-NAD(+)</name>
        <dbReference type="ChEBI" id="CHEBI:58437"/>
        <note>ligand shared between two neighboring subunits</note>
    </ligand>
</feature>
<evidence type="ECO:0000256" key="6">
    <source>
        <dbReference type="ARBA" id="ARBA00023027"/>
    </source>
</evidence>
<dbReference type="CDD" id="cd07570">
    <property type="entry name" value="GAT_Gln-NAD-synth"/>
    <property type="match status" value="1"/>
</dbReference>
<comment type="catalytic activity">
    <reaction evidence="7 8">
        <text>deamido-NAD(+) + L-glutamine + ATP + H2O = L-glutamate + AMP + diphosphate + NAD(+) + H(+)</text>
        <dbReference type="Rhea" id="RHEA:24384"/>
        <dbReference type="ChEBI" id="CHEBI:15377"/>
        <dbReference type="ChEBI" id="CHEBI:15378"/>
        <dbReference type="ChEBI" id="CHEBI:29985"/>
        <dbReference type="ChEBI" id="CHEBI:30616"/>
        <dbReference type="ChEBI" id="CHEBI:33019"/>
        <dbReference type="ChEBI" id="CHEBI:57540"/>
        <dbReference type="ChEBI" id="CHEBI:58359"/>
        <dbReference type="ChEBI" id="CHEBI:58437"/>
        <dbReference type="ChEBI" id="CHEBI:456215"/>
        <dbReference type="EC" id="6.3.5.1"/>
    </reaction>
</comment>
<feature type="binding site" evidence="7">
    <location>
        <begin position="300"/>
        <end position="307"/>
    </location>
    <ligand>
        <name>ATP</name>
        <dbReference type="ChEBI" id="CHEBI:30616"/>
    </ligand>
</feature>
<evidence type="ECO:0000256" key="8">
    <source>
        <dbReference type="PIRNR" id="PIRNR006630"/>
    </source>
</evidence>
<evidence type="ECO:0000256" key="4">
    <source>
        <dbReference type="ARBA" id="ARBA00022741"/>
    </source>
</evidence>
<comment type="caution">
    <text evidence="7">Lacks conserved residue(s) required for the propagation of feature annotation.</text>
</comment>
<dbReference type="GO" id="GO:0008795">
    <property type="term" value="F:NAD+ synthase activity"/>
    <property type="evidence" value="ECO:0007669"/>
    <property type="project" value="UniProtKB-UniRule"/>
</dbReference>
<dbReference type="PIRSF" id="PIRSF006630">
    <property type="entry name" value="NADS_GAT"/>
    <property type="match status" value="1"/>
</dbReference>
<dbReference type="Pfam" id="PF00795">
    <property type="entry name" value="CN_hydrolase"/>
    <property type="match status" value="1"/>
</dbReference>
<feature type="active site" description="Nucleophile; for glutaminase activity" evidence="7">
    <location>
        <position position="148"/>
    </location>
</feature>
<evidence type="ECO:0000256" key="7">
    <source>
        <dbReference type="HAMAP-Rule" id="MF_02090"/>
    </source>
</evidence>
<keyword evidence="12" id="KW-1185">Reference proteome</keyword>
<dbReference type="GO" id="GO:0004359">
    <property type="term" value="F:glutaminase activity"/>
    <property type="evidence" value="ECO:0007669"/>
    <property type="project" value="InterPro"/>
</dbReference>
<keyword evidence="5 7" id="KW-0067">ATP-binding</keyword>
<dbReference type="GO" id="GO:0005737">
    <property type="term" value="C:cytoplasm"/>
    <property type="evidence" value="ECO:0007669"/>
    <property type="project" value="InterPro"/>
</dbReference>
<dbReference type="RefSeq" id="WP_145078661.1">
    <property type="nucleotide sequence ID" value="NZ_CP036425.1"/>
</dbReference>
<feature type="binding site" evidence="7">
    <location>
        <position position="412"/>
    </location>
    <ligand>
        <name>deamido-NAD(+)</name>
        <dbReference type="ChEBI" id="CHEBI:58437"/>
        <note>ligand shared between two neighboring subunits</note>
    </ligand>
</feature>
<evidence type="ECO:0000256" key="1">
    <source>
        <dbReference type="ARBA" id="ARBA00005188"/>
    </source>
</evidence>
<dbReference type="GO" id="GO:0003952">
    <property type="term" value="F:NAD+ synthase (glutamine-hydrolyzing) activity"/>
    <property type="evidence" value="ECO:0007669"/>
    <property type="project" value="UniProtKB-UniRule"/>
</dbReference>
<evidence type="ECO:0000313" key="12">
    <source>
        <dbReference type="Proteomes" id="UP000317369"/>
    </source>
</evidence>
<dbReference type="UniPathway" id="UPA00253">
    <property type="reaction ID" value="UER00334"/>
</dbReference>
<dbReference type="InterPro" id="IPR014729">
    <property type="entry name" value="Rossmann-like_a/b/a_fold"/>
</dbReference>
<sequence length="568" mass="63053">MRIAISQINPTVGDLRGNTKLILRDISRAKDRNAQIIIFPELALIGYPPKDLLLKPRVIKQCADLVEHIAQSCTGITAFIGYPIASPKGAGHLLQNAVAVCADGQIQNHHVKTLLPNYDVFDERRYFEPADTPTLTTIDNQNLGISICEDLWNEHDVFERPLYHLNPVDQLVDFGADILINAAASPYVLGKHEFRLNLMRHVARKHHKPIVYCNQVGGNDELVFDGNSCVINASGEIIAHAKDFEEDLLIADLPDKNSENDRLEGRIEQPKTGLNSVYHALTLGLRDYVRKCGFTKIVLGLSGGIDSALTCAIAVDAIGKENVIGIGMPSRYSSDGSVSDAEILASNLGIDFHVIPIEQAHTALESMLTDLFKDTQQGVTEENIQARIRGNVMMSISNKFGALLVTTGNKSEMAVGYCTLYGDMCGGFSVLCDVPKTMVYDLSRWINDSPDSPLLKQYNLPVIPVDTITKPPSAELRPDQKDQDSLPDYEILDEIVERYVEKEQSAAHIIDETDFDKDIVLRMVRLIDLNEYKRRQAAPGLKITGRAFGFGRRMPIAQRYDNRWSVGD</sequence>